<dbReference type="OrthoDB" id="2683297at2759"/>
<keyword evidence="5" id="KW-1185">Reference proteome</keyword>
<evidence type="ECO:0000256" key="2">
    <source>
        <dbReference type="SAM" id="MobiDB-lite"/>
    </source>
</evidence>
<evidence type="ECO:0000259" key="3">
    <source>
        <dbReference type="Pfam" id="PF24883"/>
    </source>
</evidence>
<dbReference type="Pfam" id="PF24883">
    <property type="entry name" value="NPHP3_N"/>
    <property type="match status" value="1"/>
</dbReference>
<sequence>MGSDTVLSSRGACRICNFAWLSAILQHGILCTLLNNIPPLITEPSSQDYIWAFFCRFVPLGALFDSPGRGPLPMIQLGSDRARLVERLEADFENPSNAMSWLHGPSGTGKSVIAYTLASRCRQKNRLAGSFFFSRRHANCRNARSLVFALAYQFGLSQPQAKEKMIEALSSDPGIISPSRDLREQFARLLVEPLEAVDWRSPSRVFVIDAIDQCQDQVPELISLLTRLLSHMVDVGLHIFITSRDYIKGVLIKRHLLPMISDIALNSTGITGDIRLFLRQSFDKIHKRHHLQHRKPWPPEEVLGRLVDRVGPHFIIGSIIVKFVESLDHDPTDRMDLIDHISFNPSSPSESSVDDFYKSIISTADDLEQAYLHLTIVVNLAGMLSYSQLDDLLNRGPNQKFDMHSALSQLSPLVHTPDGHDSSVQVCHESLCDFLSDPLRCGKQFTSQALVHRLLAYSSLSVMIDELPNDNALCSHLSRLATERGSVSLRAFDKVEVLSFAMNSPPEPLPFLSTLWHNMQRQHTGLQVDSRTKLALQYFCPTWQVLQHLDFSTVDALPAFHFLKNIGFLPVLLAFPIFLAFESPRSGQTLSPSTLEYDHRIETLDAVAGIVADVHALKYRCRSDSGALDYACTHWAYHLSLAEWDDDLRSILTVFMRQKLQQWLVKAWCLQDLETCLRTLCEVRELCLTANPPIHFDSDVQRTDAKTKAEEGAEEPLSDEATLQIMQEIADSENRETIERATIETSSSIVPFCEEGTDQVFQTDERDCTPTEIAQRLSYEDILDPNVIRHVLHPPIAESSSAQPSIQQLTNKQLSPNWSNTPEDPKHATQQRKPDEATIPKFEDADKVDFEVQISSCLVDSAQALKSG</sequence>
<dbReference type="PANTHER" id="PTHR10039:SF14">
    <property type="entry name" value="NACHT DOMAIN-CONTAINING PROTEIN"/>
    <property type="match status" value="1"/>
</dbReference>
<gene>
    <name evidence="4" type="ORF">EV702DRAFT_738174</name>
</gene>
<keyword evidence="1" id="KW-0677">Repeat</keyword>
<dbReference type="SUPFAM" id="SSF52540">
    <property type="entry name" value="P-loop containing nucleoside triphosphate hydrolases"/>
    <property type="match status" value="1"/>
</dbReference>
<proteinExistence type="predicted"/>
<feature type="compositionally biased region" description="Polar residues" evidence="2">
    <location>
        <begin position="798"/>
        <end position="822"/>
    </location>
</feature>
<dbReference type="Gene3D" id="3.40.50.300">
    <property type="entry name" value="P-loop containing nucleotide triphosphate hydrolases"/>
    <property type="match status" value="1"/>
</dbReference>
<dbReference type="InterPro" id="IPR056884">
    <property type="entry name" value="NPHP3-like_N"/>
</dbReference>
<protein>
    <recommendedName>
        <fullName evidence="3">Nephrocystin 3-like N-terminal domain-containing protein</fullName>
    </recommendedName>
</protein>
<accession>A0A9P7A2Y5</accession>
<evidence type="ECO:0000256" key="1">
    <source>
        <dbReference type="ARBA" id="ARBA00022737"/>
    </source>
</evidence>
<evidence type="ECO:0000313" key="5">
    <source>
        <dbReference type="Proteomes" id="UP000714275"/>
    </source>
</evidence>
<dbReference type="InterPro" id="IPR027417">
    <property type="entry name" value="P-loop_NTPase"/>
</dbReference>
<comment type="caution">
    <text evidence="4">The sequence shown here is derived from an EMBL/GenBank/DDBJ whole genome shotgun (WGS) entry which is preliminary data.</text>
</comment>
<dbReference type="Proteomes" id="UP000714275">
    <property type="component" value="Unassembled WGS sequence"/>
</dbReference>
<organism evidence="4 5">
    <name type="scientific">Suillus placidus</name>
    <dbReference type="NCBI Taxonomy" id="48579"/>
    <lineage>
        <taxon>Eukaryota</taxon>
        <taxon>Fungi</taxon>
        <taxon>Dikarya</taxon>
        <taxon>Basidiomycota</taxon>
        <taxon>Agaricomycotina</taxon>
        <taxon>Agaricomycetes</taxon>
        <taxon>Agaricomycetidae</taxon>
        <taxon>Boletales</taxon>
        <taxon>Suillineae</taxon>
        <taxon>Suillaceae</taxon>
        <taxon>Suillus</taxon>
    </lineage>
</organism>
<dbReference type="EMBL" id="JABBWD010000008">
    <property type="protein sequence ID" value="KAG1780762.1"/>
    <property type="molecule type" value="Genomic_DNA"/>
</dbReference>
<evidence type="ECO:0000313" key="4">
    <source>
        <dbReference type="EMBL" id="KAG1780762.1"/>
    </source>
</evidence>
<dbReference type="PANTHER" id="PTHR10039">
    <property type="entry name" value="AMELOGENIN"/>
    <property type="match status" value="1"/>
</dbReference>
<feature type="domain" description="Nephrocystin 3-like N-terminal" evidence="3">
    <location>
        <begin position="94"/>
        <end position="244"/>
    </location>
</feature>
<name>A0A9P7A2Y5_9AGAM</name>
<feature type="region of interest" description="Disordered" evidence="2">
    <location>
        <begin position="798"/>
        <end position="845"/>
    </location>
</feature>
<feature type="compositionally biased region" description="Basic and acidic residues" evidence="2">
    <location>
        <begin position="823"/>
        <end position="845"/>
    </location>
</feature>
<reference evidence="4" key="1">
    <citation type="journal article" date="2020" name="New Phytol.">
        <title>Comparative genomics reveals dynamic genome evolution in host specialist ectomycorrhizal fungi.</title>
        <authorList>
            <person name="Lofgren L.A."/>
            <person name="Nguyen N.H."/>
            <person name="Vilgalys R."/>
            <person name="Ruytinx J."/>
            <person name="Liao H.L."/>
            <person name="Branco S."/>
            <person name="Kuo A."/>
            <person name="LaButti K."/>
            <person name="Lipzen A."/>
            <person name="Andreopoulos W."/>
            <person name="Pangilinan J."/>
            <person name="Riley R."/>
            <person name="Hundley H."/>
            <person name="Na H."/>
            <person name="Barry K."/>
            <person name="Grigoriev I.V."/>
            <person name="Stajich J.E."/>
            <person name="Kennedy P.G."/>
        </authorList>
    </citation>
    <scope>NUCLEOTIDE SEQUENCE</scope>
    <source>
        <strain evidence="4">DOB743</strain>
    </source>
</reference>
<dbReference type="AlphaFoldDB" id="A0A9P7A2Y5"/>